<reference evidence="10" key="1">
    <citation type="submission" date="2023-02" db="EMBL/GenBank/DDBJ databases">
        <title>Genome of toxic invasive species Heracleum sosnowskyi carries increased number of genes despite the absence of recent whole-genome duplications.</title>
        <authorList>
            <person name="Schelkunov M."/>
            <person name="Shtratnikova V."/>
            <person name="Makarenko M."/>
            <person name="Klepikova A."/>
            <person name="Omelchenko D."/>
            <person name="Novikova G."/>
            <person name="Obukhova E."/>
            <person name="Bogdanov V."/>
            <person name="Penin A."/>
            <person name="Logacheva M."/>
        </authorList>
    </citation>
    <scope>NUCLEOTIDE SEQUENCE</scope>
    <source>
        <strain evidence="10">Hsosn_3</strain>
        <tissue evidence="10">Leaf</tissue>
    </source>
</reference>
<dbReference type="InterPro" id="IPR049730">
    <property type="entry name" value="SNF2/RAD54-like_C"/>
</dbReference>
<keyword evidence="7" id="KW-0067">ATP-binding</keyword>
<organism evidence="10 11">
    <name type="scientific">Heracleum sosnowskyi</name>
    <dbReference type="NCBI Taxonomy" id="360622"/>
    <lineage>
        <taxon>Eukaryota</taxon>
        <taxon>Viridiplantae</taxon>
        <taxon>Streptophyta</taxon>
        <taxon>Embryophyta</taxon>
        <taxon>Tracheophyta</taxon>
        <taxon>Spermatophyta</taxon>
        <taxon>Magnoliopsida</taxon>
        <taxon>eudicotyledons</taxon>
        <taxon>Gunneridae</taxon>
        <taxon>Pentapetalae</taxon>
        <taxon>asterids</taxon>
        <taxon>campanulids</taxon>
        <taxon>Apiales</taxon>
        <taxon>Apiaceae</taxon>
        <taxon>Apioideae</taxon>
        <taxon>apioid superclade</taxon>
        <taxon>Tordylieae</taxon>
        <taxon>Tordyliinae</taxon>
        <taxon>Heracleum</taxon>
    </lineage>
</organism>
<dbReference type="InterPro" id="IPR017907">
    <property type="entry name" value="Znf_RING_CS"/>
</dbReference>
<dbReference type="PROSITE" id="PS50089">
    <property type="entry name" value="ZF_RING_2"/>
    <property type="match status" value="1"/>
</dbReference>
<feature type="domain" description="RING-type" evidence="9">
    <location>
        <begin position="2"/>
        <end position="26"/>
    </location>
</feature>
<evidence type="ECO:0000256" key="6">
    <source>
        <dbReference type="ARBA" id="ARBA00022833"/>
    </source>
</evidence>
<evidence type="ECO:0000256" key="3">
    <source>
        <dbReference type="ARBA" id="ARBA00022771"/>
    </source>
</evidence>
<evidence type="ECO:0000256" key="7">
    <source>
        <dbReference type="ARBA" id="ARBA00022840"/>
    </source>
</evidence>
<keyword evidence="6" id="KW-0862">Zinc</keyword>
<keyword evidence="11" id="KW-1185">Reference proteome</keyword>
<dbReference type="GO" id="GO:0006281">
    <property type="term" value="P:DNA repair"/>
    <property type="evidence" value="ECO:0007669"/>
    <property type="project" value="TreeGrafter"/>
</dbReference>
<dbReference type="Proteomes" id="UP001237642">
    <property type="component" value="Unassembled WGS sequence"/>
</dbReference>
<dbReference type="PANTHER" id="PTHR45626:SF24">
    <property type="entry name" value="HELICASE-LIKE TRANSCRIPTION FACTOR CHR28-RELATED"/>
    <property type="match status" value="1"/>
</dbReference>
<dbReference type="Gene3D" id="3.40.50.300">
    <property type="entry name" value="P-loop containing nucleotide triphosphate hydrolases"/>
    <property type="match status" value="1"/>
</dbReference>
<dbReference type="CDD" id="cd18793">
    <property type="entry name" value="SF2_C_SNF"/>
    <property type="match status" value="1"/>
</dbReference>
<dbReference type="Pfam" id="PF00271">
    <property type="entry name" value="Helicase_C"/>
    <property type="match status" value="1"/>
</dbReference>
<dbReference type="EMBL" id="JAUIZM010000004">
    <property type="protein sequence ID" value="KAK1387226.1"/>
    <property type="molecule type" value="Genomic_DNA"/>
</dbReference>
<evidence type="ECO:0000256" key="2">
    <source>
        <dbReference type="ARBA" id="ARBA00022741"/>
    </source>
</evidence>
<keyword evidence="5 10" id="KW-0347">Helicase</keyword>
<dbReference type="PANTHER" id="PTHR45626">
    <property type="entry name" value="TRANSCRIPTION TERMINATION FACTOR 2-RELATED"/>
    <property type="match status" value="1"/>
</dbReference>
<keyword evidence="4" id="KW-0378">Hydrolase</keyword>
<accession>A0AAD8MVU5</accession>
<evidence type="ECO:0000256" key="1">
    <source>
        <dbReference type="ARBA" id="ARBA00022723"/>
    </source>
</evidence>
<evidence type="ECO:0000256" key="8">
    <source>
        <dbReference type="PROSITE-ProRule" id="PRU00175"/>
    </source>
</evidence>
<gene>
    <name evidence="10" type="ORF">POM88_015404</name>
</gene>
<dbReference type="SUPFAM" id="SSF52540">
    <property type="entry name" value="P-loop containing nucleoside triphosphate hydrolases"/>
    <property type="match status" value="1"/>
</dbReference>
<reference evidence="10" key="2">
    <citation type="submission" date="2023-05" db="EMBL/GenBank/DDBJ databases">
        <authorList>
            <person name="Schelkunov M.I."/>
        </authorList>
    </citation>
    <scope>NUCLEOTIDE SEQUENCE</scope>
    <source>
        <strain evidence="10">Hsosn_3</strain>
        <tissue evidence="10">Leaf</tissue>
    </source>
</reference>
<keyword evidence="1" id="KW-0479">Metal-binding</keyword>
<dbReference type="InterPro" id="IPR013083">
    <property type="entry name" value="Znf_RING/FYVE/PHD"/>
</dbReference>
<evidence type="ECO:0000313" key="10">
    <source>
        <dbReference type="EMBL" id="KAK1387226.1"/>
    </source>
</evidence>
<evidence type="ECO:0000256" key="5">
    <source>
        <dbReference type="ARBA" id="ARBA00022806"/>
    </source>
</evidence>
<dbReference type="GO" id="GO:0005634">
    <property type="term" value="C:nucleus"/>
    <property type="evidence" value="ECO:0007669"/>
    <property type="project" value="TreeGrafter"/>
</dbReference>
<comment type="caution">
    <text evidence="10">The sequence shown here is derived from an EMBL/GenBank/DDBJ whole genome shotgun (WGS) entry which is preliminary data.</text>
</comment>
<dbReference type="Gene3D" id="3.30.40.10">
    <property type="entry name" value="Zinc/RING finger domain, C3HC4 (zinc finger)"/>
    <property type="match status" value="1"/>
</dbReference>
<dbReference type="PROSITE" id="PS00518">
    <property type="entry name" value="ZF_RING_1"/>
    <property type="match status" value="1"/>
</dbReference>
<sequence>MCGHVFCYQCVSEYLRGDDNVCPSHKCIEQLGPDFVFSKATLRSCISDDRGDNPSSSFKYKKSRVLQTDYVSSKIKAAMEILISHCKSNSPSSQLHGVISSSQGEELSDSGGACLDAQIEAPRKAIVFSQWIGMLDLVEMALLRTDLQYRKLDGTMTISARDKAVREFNTDPEVALLYHSMEFYM</sequence>
<dbReference type="InterPro" id="IPR001650">
    <property type="entry name" value="Helicase_C-like"/>
</dbReference>
<keyword evidence="3 8" id="KW-0863">Zinc-finger</keyword>
<dbReference type="GO" id="GO:0008094">
    <property type="term" value="F:ATP-dependent activity, acting on DNA"/>
    <property type="evidence" value="ECO:0007669"/>
    <property type="project" value="TreeGrafter"/>
</dbReference>
<dbReference type="GO" id="GO:0008270">
    <property type="term" value="F:zinc ion binding"/>
    <property type="evidence" value="ECO:0007669"/>
    <property type="project" value="UniProtKB-KW"/>
</dbReference>
<name>A0AAD8MVU5_9APIA</name>
<dbReference type="GO" id="GO:0016787">
    <property type="term" value="F:hydrolase activity"/>
    <property type="evidence" value="ECO:0007669"/>
    <property type="project" value="UniProtKB-KW"/>
</dbReference>
<dbReference type="AlphaFoldDB" id="A0AAD8MVU5"/>
<protein>
    <submittedName>
        <fullName evidence="10">Helicase-like transcription factor CHR28</fullName>
    </submittedName>
</protein>
<dbReference type="InterPro" id="IPR001841">
    <property type="entry name" value="Znf_RING"/>
</dbReference>
<dbReference type="SUPFAM" id="SSF57850">
    <property type="entry name" value="RING/U-box"/>
    <property type="match status" value="1"/>
</dbReference>
<dbReference type="GO" id="GO:0004386">
    <property type="term" value="F:helicase activity"/>
    <property type="evidence" value="ECO:0007669"/>
    <property type="project" value="UniProtKB-KW"/>
</dbReference>
<evidence type="ECO:0000259" key="9">
    <source>
        <dbReference type="PROSITE" id="PS50089"/>
    </source>
</evidence>
<keyword evidence="2" id="KW-0547">Nucleotide-binding</keyword>
<evidence type="ECO:0000313" key="11">
    <source>
        <dbReference type="Proteomes" id="UP001237642"/>
    </source>
</evidence>
<dbReference type="GO" id="GO:0005524">
    <property type="term" value="F:ATP binding"/>
    <property type="evidence" value="ECO:0007669"/>
    <property type="project" value="UniProtKB-KW"/>
</dbReference>
<dbReference type="InterPro" id="IPR050628">
    <property type="entry name" value="SNF2_RAD54_helicase_TF"/>
</dbReference>
<evidence type="ECO:0000256" key="4">
    <source>
        <dbReference type="ARBA" id="ARBA00022801"/>
    </source>
</evidence>
<dbReference type="Pfam" id="PF00097">
    <property type="entry name" value="zf-C3HC4"/>
    <property type="match status" value="1"/>
</dbReference>
<dbReference type="InterPro" id="IPR018957">
    <property type="entry name" value="Znf_C3HC4_RING-type"/>
</dbReference>
<dbReference type="InterPro" id="IPR027417">
    <property type="entry name" value="P-loop_NTPase"/>
</dbReference>
<proteinExistence type="predicted"/>